<evidence type="ECO:0000256" key="3">
    <source>
        <dbReference type="ARBA" id="ARBA00022989"/>
    </source>
</evidence>
<feature type="transmembrane region" description="Helical" evidence="5">
    <location>
        <begin position="148"/>
        <end position="166"/>
    </location>
</feature>
<keyword evidence="4 5" id="KW-0472">Membrane</keyword>
<dbReference type="SUPFAM" id="SSF49354">
    <property type="entry name" value="PapD-like"/>
    <property type="match status" value="1"/>
</dbReference>
<dbReference type="GO" id="GO:0016020">
    <property type="term" value="C:membrane"/>
    <property type="evidence" value="ECO:0007669"/>
    <property type="project" value="UniProtKB-SubCell"/>
</dbReference>
<evidence type="ECO:0000313" key="8">
    <source>
        <dbReference type="Proteomes" id="UP000835052"/>
    </source>
</evidence>
<name>A0A8S1H1P8_9PELO</name>
<dbReference type="PANTHER" id="PTHR34441">
    <property type="entry name" value="MOTILE SPERM DOMAIN-CONTAINING PROTEIN 1"/>
    <property type="match status" value="1"/>
</dbReference>
<keyword evidence="2 5" id="KW-0812">Transmembrane</keyword>
<keyword evidence="3 5" id="KW-1133">Transmembrane helix</keyword>
<dbReference type="Proteomes" id="UP000835052">
    <property type="component" value="Unassembled WGS sequence"/>
</dbReference>
<accession>A0A8S1H1P8</accession>
<organism evidence="7 8">
    <name type="scientific">Caenorhabditis auriculariae</name>
    <dbReference type="NCBI Taxonomy" id="2777116"/>
    <lineage>
        <taxon>Eukaryota</taxon>
        <taxon>Metazoa</taxon>
        <taxon>Ecdysozoa</taxon>
        <taxon>Nematoda</taxon>
        <taxon>Chromadorea</taxon>
        <taxon>Rhabditida</taxon>
        <taxon>Rhabditina</taxon>
        <taxon>Rhabditomorpha</taxon>
        <taxon>Rhabditoidea</taxon>
        <taxon>Rhabditidae</taxon>
        <taxon>Peloderinae</taxon>
        <taxon>Caenorhabditis</taxon>
    </lineage>
</organism>
<evidence type="ECO:0000256" key="2">
    <source>
        <dbReference type="ARBA" id="ARBA00022692"/>
    </source>
</evidence>
<sequence>MTGFSEDALPVFLSLPELQFDTTGQPAVGLFTIFNPYNFPINYRVMSTATRIYNVSESSGYILAQCCKDITVRCLQRTTQGSCERLKIDISKRSDPSITGTKQLLIRTVSKLEASPSSATPNITNWQQDLQSMTAVARREVSDKMSSTMLLCVFLAILCAMALVTPTVGDADAPTSSVPPALHLTLPQKLVAAYLLGILSVVILKPL</sequence>
<dbReference type="OrthoDB" id="10022288at2759"/>
<feature type="domain" description="MSP" evidence="6">
    <location>
        <begin position="27"/>
        <end position="95"/>
    </location>
</feature>
<comment type="subcellular location">
    <subcellularLocation>
        <location evidence="1">Membrane</location>
        <topology evidence="1">Multi-pass membrane protein</topology>
    </subcellularLocation>
</comment>
<evidence type="ECO:0000256" key="5">
    <source>
        <dbReference type="SAM" id="Phobius"/>
    </source>
</evidence>
<gene>
    <name evidence="7" type="ORF">CAUJ_LOCUS5181</name>
</gene>
<dbReference type="GO" id="GO:0005737">
    <property type="term" value="C:cytoplasm"/>
    <property type="evidence" value="ECO:0007669"/>
    <property type="project" value="TreeGrafter"/>
</dbReference>
<dbReference type="InterPro" id="IPR013783">
    <property type="entry name" value="Ig-like_fold"/>
</dbReference>
<reference evidence="7" key="1">
    <citation type="submission" date="2020-10" db="EMBL/GenBank/DDBJ databases">
        <authorList>
            <person name="Kikuchi T."/>
        </authorList>
    </citation>
    <scope>NUCLEOTIDE SEQUENCE</scope>
    <source>
        <strain evidence="7">NKZ352</strain>
    </source>
</reference>
<protein>
    <recommendedName>
        <fullName evidence="6">MSP domain-containing protein</fullName>
    </recommendedName>
</protein>
<dbReference type="InterPro" id="IPR000535">
    <property type="entry name" value="MSP_dom"/>
</dbReference>
<comment type="caution">
    <text evidence="7">The sequence shown here is derived from an EMBL/GenBank/DDBJ whole genome shotgun (WGS) entry which is preliminary data.</text>
</comment>
<dbReference type="InterPro" id="IPR008962">
    <property type="entry name" value="PapD-like_sf"/>
</dbReference>
<dbReference type="Gene3D" id="2.60.40.10">
    <property type="entry name" value="Immunoglobulins"/>
    <property type="match status" value="1"/>
</dbReference>
<dbReference type="EMBL" id="CAJGYM010000010">
    <property type="protein sequence ID" value="CAD6189262.1"/>
    <property type="molecule type" value="Genomic_DNA"/>
</dbReference>
<dbReference type="Pfam" id="PF00635">
    <property type="entry name" value="Motile_Sperm"/>
    <property type="match status" value="1"/>
</dbReference>
<keyword evidence="8" id="KW-1185">Reference proteome</keyword>
<feature type="transmembrane region" description="Helical" evidence="5">
    <location>
        <begin position="186"/>
        <end position="204"/>
    </location>
</feature>
<evidence type="ECO:0000259" key="6">
    <source>
        <dbReference type="Pfam" id="PF00635"/>
    </source>
</evidence>
<evidence type="ECO:0000256" key="1">
    <source>
        <dbReference type="ARBA" id="ARBA00004141"/>
    </source>
</evidence>
<proteinExistence type="predicted"/>
<evidence type="ECO:0000313" key="7">
    <source>
        <dbReference type="EMBL" id="CAD6189262.1"/>
    </source>
</evidence>
<dbReference type="InterPro" id="IPR039283">
    <property type="entry name" value="MOSPD1/3"/>
</dbReference>
<evidence type="ECO:0000256" key="4">
    <source>
        <dbReference type="ARBA" id="ARBA00023136"/>
    </source>
</evidence>
<dbReference type="PANTHER" id="PTHR34441:SF1">
    <property type="entry name" value="MOTILE SPERM DOMAIN-CONTAINING 1"/>
    <property type="match status" value="1"/>
</dbReference>
<dbReference type="AlphaFoldDB" id="A0A8S1H1P8"/>